<evidence type="ECO:0000259" key="6">
    <source>
        <dbReference type="Pfam" id="PF02826"/>
    </source>
</evidence>
<dbReference type="SUPFAM" id="SSF52283">
    <property type="entry name" value="Formate/glycerate dehydrogenase catalytic domain-like"/>
    <property type="match status" value="1"/>
</dbReference>
<dbReference type="InterPro" id="IPR050857">
    <property type="entry name" value="D-2-hydroxyacid_DH"/>
</dbReference>
<dbReference type="InterPro" id="IPR036291">
    <property type="entry name" value="NAD(P)-bd_dom_sf"/>
</dbReference>
<dbReference type="SUPFAM" id="SSF51735">
    <property type="entry name" value="NAD(P)-binding Rossmann-fold domains"/>
    <property type="match status" value="1"/>
</dbReference>
<comment type="similarity">
    <text evidence="1 4">Belongs to the D-isomer specific 2-hydroxyacid dehydrogenase family.</text>
</comment>
<dbReference type="AlphaFoldDB" id="A0A0P6VZK4"/>
<sequence>MNKPHIVQILPMYHRDGEERLNKYALVKKFTEFNEAEICDYLQHHHVDGIILRAPARITPSILDSCQQVKAISGAGVGLDNIDVRYATNKRIPVLHAPKLNSTATAEHAVSLLLAVMKKTAFFDRETRAGNFQSRNGEYTYELEGKQLGIVGFGSIAQKVAKILVHGFGMKAMAYVRKIDEVKEQAADQIGVELTTSLEKIFSESDAVSLHIPLTKETDKLVDHRLLSLMKETAVLINTARGGVVNEADLVDVLKQNRILGAGIDVFSKEPPPEDHPFFQLKQVTMSPHIGGISLEAARETSILIAENLIRVINGEKLSVIANQAELSETGKGAFS</sequence>
<dbReference type="PROSITE" id="PS00671">
    <property type="entry name" value="D_2_HYDROXYACID_DH_3"/>
    <property type="match status" value="1"/>
</dbReference>
<dbReference type="OrthoDB" id="9805416at2"/>
<accession>A0A0P6VZK4</accession>
<organism evidence="7 8">
    <name type="scientific">Rossellomorea vietnamensis</name>
    <dbReference type="NCBI Taxonomy" id="218284"/>
    <lineage>
        <taxon>Bacteria</taxon>
        <taxon>Bacillati</taxon>
        <taxon>Bacillota</taxon>
        <taxon>Bacilli</taxon>
        <taxon>Bacillales</taxon>
        <taxon>Bacillaceae</taxon>
        <taxon>Rossellomorea</taxon>
    </lineage>
</organism>
<comment type="caution">
    <text evidence="7">The sequence shown here is derived from an EMBL/GenBank/DDBJ whole genome shotgun (WGS) entry which is preliminary data.</text>
</comment>
<dbReference type="PROSITE" id="PS00670">
    <property type="entry name" value="D_2_HYDROXYACID_DH_2"/>
    <property type="match status" value="1"/>
</dbReference>
<keyword evidence="2 4" id="KW-0560">Oxidoreductase</keyword>
<keyword evidence="3" id="KW-0520">NAD</keyword>
<dbReference type="PANTHER" id="PTHR42789">
    <property type="entry name" value="D-ISOMER SPECIFIC 2-HYDROXYACID DEHYDROGENASE FAMILY PROTEIN (AFU_ORTHOLOGUE AFUA_6G10090)"/>
    <property type="match status" value="1"/>
</dbReference>
<dbReference type="GO" id="GO:0016616">
    <property type="term" value="F:oxidoreductase activity, acting on the CH-OH group of donors, NAD or NADP as acceptor"/>
    <property type="evidence" value="ECO:0007669"/>
    <property type="project" value="InterPro"/>
</dbReference>
<dbReference type="GO" id="GO:0051287">
    <property type="term" value="F:NAD binding"/>
    <property type="evidence" value="ECO:0007669"/>
    <property type="project" value="InterPro"/>
</dbReference>
<gene>
    <name evidence="7" type="ORF">AM506_16225</name>
</gene>
<proteinExistence type="inferred from homology"/>
<dbReference type="InterPro" id="IPR029753">
    <property type="entry name" value="D-isomer_DH_CS"/>
</dbReference>
<reference evidence="7 8" key="1">
    <citation type="submission" date="2015-08" db="EMBL/GenBank/DDBJ databases">
        <title>Draft Genome Sequence of Bacillus vietnamensis UCD-SED5.</title>
        <authorList>
            <person name="Lee R.D."/>
            <person name="Jospin G."/>
            <person name="Lang J.M."/>
            <person name="Coil D.A."/>
            <person name="Eisen J.A."/>
        </authorList>
    </citation>
    <scope>NUCLEOTIDE SEQUENCE [LARGE SCALE GENOMIC DNA]</scope>
    <source>
        <strain evidence="7 8">UCD-SED5</strain>
    </source>
</reference>
<evidence type="ECO:0000313" key="8">
    <source>
        <dbReference type="Proteomes" id="UP000050398"/>
    </source>
</evidence>
<evidence type="ECO:0000313" key="7">
    <source>
        <dbReference type="EMBL" id="KPL58408.1"/>
    </source>
</evidence>
<name>A0A0P6VZK4_9BACI</name>
<evidence type="ECO:0000256" key="1">
    <source>
        <dbReference type="ARBA" id="ARBA00005854"/>
    </source>
</evidence>
<dbReference type="PATRIC" id="fig|218284.4.peg.1445"/>
<evidence type="ECO:0000256" key="3">
    <source>
        <dbReference type="ARBA" id="ARBA00023027"/>
    </source>
</evidence>
<dbReference type="Pfam" id="PF02826">
    <property type="entry name" value="2-Hacid_dh_C"/>
    <property type="match status" value="1"/>
</dbReference>
<evidence type="ECO:0000256" key="2">
    <source>
        <dbReference type="ARBA" id="ARBA00023002"/>
    </source>
</evidence>
<evidence type="ECO:0000256" key="4">
    <source>
        <dbReference type="RuleBase" id="RU003719"/>
    </source>
</evidence>
<dbReference type="Pfam" id="PF00389">
    <property type="entry name" value="2-Hacid_dh"/>
    <property type="match status" value="1"/>
</dbReference>
<dbReference type="InterPro" id="IPR006139">
    <property type="entry name" value="D-isomer_2_OHA_DH_cat_dom"/>
</dbReference>
<dbReference type="Gene3D" id="3.40.50.720">
    <property type="entry name" value="NAD(P)-binding Rossmann-like Domain"/>
    <property type="match status" value="2"/>
</dbReference>
<dbReference type="PANTHER" id="PTHR42789:SF1">
    <property type="entry name" value="D-ISOMER SPECIFIC 2-HYDROXYACID DEHYDROGENASE FAMILY PROTEIN (AFU_ORTHOLOGUE AFUA_6G10090)"/>
    <property type="match status" value="1"/>
</dbReference>
<dbReference type="RefSeq" id="WP_060673530.1">
    <property type="nucleotide sequence ID" value="NZ_LIXZ01000015.1"/>
</dbReference>
<dbReference type="Proteomes" id="UP000050398">
    <property type="component" value="Unassembled WGS sequence"/>
</dbReference>
<feature type="domain" description="D-isomer specific 2-hydroxyacid dehydrogenase catalytic" evidence="5">
    <location>
        <begin position="17"/>
        <end position="318"/>
    </location>
</feature>
<dbReference type="FunFam" id="3.40.50.720:FF:000203">
    <property type="entry name" value="D-3-phosphoglycerate dehydrogenase (SerA)"/>
    <property type="match status" value="1"/>
</dbReference>
<dbReference type="EMBL" id="LIXZ01000015">
    <property type="protein sequence ID" value="KPL58408.1"/>
    <property type="molecule type" value="Genomic_DNA"/>
</dbReference>
<dbReference type="InterPro" id="IPR006140">
    <property type="entry name" value="D-isomer_DH_NAD-bd"/>
</dbReference>
<evidence type="ECO:0000259" key="5">
    <source>
        <dbReference type="Pfam" id="PF00389"/>
    </source>
</evidence>
<protein>
    <submittedName>
        <fullName evidence="7">Uncharacterized protein</fullName>
    </submittedName>
</protein>
<feature type="domain" description="D-isomer specific 2-hydroxyacid dehydrogenase NAD-binding" evidence="6">
    <location>
        <begin position="110"/>
        <end position="291"/>
    </location>
</feature>